<reference evidence="8 9" key="1">
    <citation type="submission" date="2018-06" db="EMBL/GenBank/DDBJ databases">
        <title>Comparative genomics reveals the genomic features of Rhizophagus irregularis, R. cerebriforme, R. diaphanum and Gigaspora rosea, and their symbiotic lifestyle signature.</title>
        <authorList>
            <person name="Morin E."/>
            <person name="San Clemente H."/>
            <person name="Chen E.C.H."/>
            <person name="De La Providencia I."/>
            <person name="Hainaut M."/>
            <person name="Kuo A."/>
            <person name="Kohler A."/>
            <person name="Murat C."/>
            <person name="Tang N."/>
            <person name="Roy S."/>
            <person name="Loubradou J."/>
            <person name="Henrissat B."/>
            <person name="Grigoriev I.V."/>
            <person name="Corradi N."/>
            <person name="Roux C."/>
            <person name="Martin F.M."/>
        </authorList>
    </citation>
    <scope>NUCLEOTIDE SEQUENCE [LARGE SCALE GENOMIC DNA]</scope>
    <source>
        <strain evidence="8 9">DAOM 227022</strain>
    </source>
</reference>
<comment type="caution">
    <text evidence="8">The sequence shown here is derived from an EMBL/GenBank/DDBJ whole genome shotgun (WGS) entry which is preliminary data.</text>
</comment>
<feature type="transmembrane region" description="Helical" evidence="6">
    <location>
        <begin position="485"/>
        <end position="505"/>
    </location>
</feature>
<feature type="transmembrane region" description="Helical" evidence="6">
    <location>
        <begin position="306"/>
        <end position="333"/>
    </location>
</feature>
<dbReference type="GO" id="GO:0016020">
    <property type="term" value="C:membrane"/>
    <property type="evidence" value="ECO:0007669"/>
    <property type="project" value="UniProtKB-SubCell"/>
</dbReference>
<protein>
    <submittedName>
        <fullName evidence="8">Major facilitator superfamily domain-containing protein</fullName>
    </submittedName>
</protein>
<proteinExistence type="predicted"/>
<dbReference type="PROSITE" id="PS50850">
    <property type="entry name" value="MFS"/>
    <property type="match status" value="1"/>
</dbReference>
<feature type="transmembrane region" description="Helical" evidence="6">
    <location>
        <begin position="200"/>
        <end position="222"/>
    </location>
</feature>
<feature type="transmembrane region" description="Helical" evidence="6">
    <location>
        <begin position="419"/>
        <end position="440"/>
    </location>
</feature>
<feature type="transmembrane region" description="Helical" evidence="6">
    <location>
        <begin position="36"/>
        <end position="54"/>
    </location>
</feature>
<dbReference type="GO" id="GO:0022857">
    <property type="term" value="F:transmembrane transporter activity"/>
    <property type="evidence" value="ECO:0007669"/>
    <property type="project" value="InterPro"/>
</dbReference>
<dbReference type="PANTHER" id="PTHR23507">
    <property type="entry name" value="ZGC:174356"/>
    <property type="match status" value="1"/>
</dbReference>
<comment type="subcellular location">
    <subcellularLocation>
        <location evidence="1">Membrane</location>
        <topology evidence="1">Multi-pass membrane protein</topology>
    </subcellularLocation>
</comment>
<dbReference type="AlphaFoldDB" id="A0A397T2D7"/>
<evidence type="ECO:0000256" key="1">
    <source>
        <dbReference type="ARBA" id="ARBA00004141"/>
    </source>
</evidence>
<evidence type="ECO:0000256" key="2">
    <source>
        <dbReference type="ARBA" id="ARBA00022692"/>
    </source>
</evidence>
<accession>A0A397T2D7</accession>
<feature type="transmembrane region" description="Helical" evidence="6">
    <location>
        <begin position="228"/>
        <end position="250"/>
    </location>
</feature>
<evidence type="ECO:0000259" key="7">
    <source>
        <dbReference type="PROSITE" id="PS50850"/>
    </source>
</evidence>
<sequence>MATQPRIDNNYEVEPLLSPTSPTSNEKKVWYKTASAYWLLPTFVLISITNGLGITTKLQFYLRAVCYDYYSSKGQPTFSLNPTNDYSDEYCNNAEVQAITSRFLMIMNLCSAIPAIFVLGPLGSLSDIKGRKINLLIATIGSTLTTLNILLVGTYLDTLGLYFLLIGSLIEGITGGFLSIVAASYAYATDCTPPAQRSVIFGWLQGALFIGLLGPMIGGWIVEITNNLLSVFYVMTIIYIITFLFFLYILPESLTKEKLLENLNRRRESNLTLNTLKSWLYYSVFNPLTIFFKNNNNNNDNFFSKYLLLLLASINTLLFAAMMGIQAIFLLYVTLVFKWSLVDQGYYLFIVGLSRVFVLLVLFPILNDDNEQIFVDDDVNINDDEKQMRKFEVWVLRIALLIDAIAYAGYGLATSGSMFIGATVIASLGSVSSSVLKSLQTNLVDPSQIGQLLGALSVLESITRIIAPIIFNALYSILVITSPNLIWYSIASILVIACLISFVVVH</sequence>
<dbReference type="PANTHER" id="PTHR23507:SF1">
    <property type="entry name" value="FI18259P1-RELATED"/>
    <property type="match status" value="1"/>
</dbReference>
<evidence type="ECO:0000256" key="4">
    <source>
        <dbReference type="ARBA" id="ARBA00023136"/>
    </source>
</evidence>
<dbReference type="EMBL" id="QKYT01000138">
    <property type="protein sequence ID" value="RIA91972.1"/>
    <property type="molecule type" value="Genomic_DNA"/>
</dbReference>
<evidence type="ECO:0000313" key="9">
    <source>
        <dbReference type="Proteomes" id="UP000265703"/>
    </source>
</evidence>
<dbReference type="InterPro" id="IPR020846">
    <property type="entry name" value="MFS_dom"/>
</dbReference>
<evidence type="ECO:0000256" key="5">
    <source>
        <dbReference type="SAM" id="MobiDB-lite"/>
    </source>
</evidence>
<feature type="transmembrane region" description="Helical" evidence="6">
    <location>
        <begin position="345"/>
        <end position="366"/>
    </location>
</feature>
<gene>
    <name evidence="8" type="ORF">C1645_711147</name>
</gene>
<feature type="domain" description="Major facilitator superfamily (MFS) profile" evidence="7">
    <location>
        <begin position="39"/>
        <end position="506"/>
    </location>
</feature>
<feature type="transmembrane region" description="Helical" evidence="6">
    <location>
        <begin position="135"/>
        <end position="156"/>
    </location>
</feature>
<keyword evidence="2 6" id="KW-0812">Transmembrane</keyword>
<organism evidence="8 9">
    <name type="scientific">Glomus cerebriforme</name>
    <dbReference type="NCBI Taxonomy" id="658196"/>
    <lineage>
        <taxon>Eukaryota</taxon>
        <taxon>Fungi</taxon>
        <taxon>Fungi incertae sedis</taxon>
        <taxon>Mucoromycota</taxon>
        <taxon>Glomeromycotina</taxon>
        <taxon>Glomeromycetes</taxon>
        <taxon>Glomerales</taxon>
        <taxon>Glomeraceae</taxon>
        <taxon>Glomus</taxon>
    </lineage>
</organism>
<feature type="transmembrane region" description="Helical" evidence="6">
    <location>
        <begin position="103"/>
        <end position="123"/>
    </location>
</feature>
<feature type="region of interest" description="Disordered" evidence="5">
    <location>
        <begin position="1"/>
        <end position="23"/>
    </location>
</feature>
<evidence type="ECO:0000313" key="8">
    <source>
        <dbReference type="EMBL" id="RIA91972.1"/>
    </source>
</evidence>
<feature type="transmembrane region" description="Helical" evidence="6">
    <location>
        <begin position="394"/>
        <end position="413"/>
    </location>
</feature>
<feature type="transmembrane region" description="Helical" evidence="6">
    <location>
        <begin position="162"/>
        <end position="188"/>
    </location>
</feature>
<keyword evidence="3 6" id="KW-1133">Transmembrane helix</keyword>
<evidence type="ECO:0000256" key="6">
    <source>
        <dbReference type="SAM" id="Phobius"/>
    </source>
</evidence>
<feature type="transmembrane region" description="Helical" evidence="6">
    <location>
        <begin position="452"/>
        <end position="479"/>
    </location>
</feature>
<dbReference type="InterPro" id="IPR011701">
    <property type="entry name" value="MFS"/>
</dbReference>
<dbReference type="Pfam" id="PF07690">
    <property type="entry name" value="MFS_1"/>
    <property type="match status" value="1"/>
</dbReference>
<name>A0A397T2D7_9GLOM</name>
<dbReference type="Gene3D" id="1.20.1250.20">
    <property type="entry name" value="MFS general substrate transporter like domains"/>
    <property type="match status" value="1"/>
</dbReference>
<dbReference type="SUPFAM" id="SSF103473">
    <property type="entry name" value="MFS general substrate transporter"/>
    <property type="match status" value="1"/>
</dbReference>
<dbReference type="InterPro" id="IPR036259">
    <property type="entry name" value="MFS_trans_sf"/>
</dbReference>
<dbReference type="OrthoDB" id="3026777at2759"/>
<keyword evidence="9" id="KW-1185">Reference proteome</keyword>
<evidence type="ECO:0000256" key="3">
    <source>
        <dbReference type="ARBA" id="ARBA00022989"/>
    </source>
</evidence>
<dbReference type="Proteomes" id="UP000265703">
    <property type="component" value="Unassembled WGS sequence"/>
</dbReference>
<keyword evidence="4 6" id="KW-0472">Membrane</keyword>